<dbReference type="PROSITE" id="PS50106">
    <property type="entry name" value="PDZ"/>
    <property type="match status" value="1"/>
</dbReference>
<dbReference type="SUPFAM" id="SSF50156">
    <property type="entry name" value="PDZ domain-like"/>
    <property type="match status" value="1"/>
</dbReference>
<sequence length="152" mass="16013">MKGTHRVAATRTTNQGRGQTATEVELIKGNLQSVGLTLRLVQSNEGYAGHVIIETVAPNSPAAIADLQRGDRLIAIGGFPCGSGDKLPAALNACSATFPSKSVSGKLVGFQHPALASQTANHSEPPKSFIKHMGMKYRLTSLETEKAEESLC</sequence>
<dbReference type="GO" id="GO:0044233">
    <property type="term" value="C:mitochondria-associated endoplasmic reticulum membrane contact site"/>
    <property type="evidence" value="ECO:0007669"/>
    <property type="project" value="InterPro"/>
</dbReference>
<protein>
    <submittedName>
        <fullName evidence="2">PDZ domain containing 8</fullName>
    </submittedName>
</protein>
<evidence type="ECO:0000313" key="3">
    <source>
        <dbReference type="Proteomes" id="UP000550707"/>
    </source>
</evidence>
<dbReference type="GO" id="GO:0005739">
    <property type="term" value="C:mitochondrion"/>
    <property type="evidence" value="ECO:0007669"/>
    <property type="project" value="GOC"/>
</dbReference>
<dbReference type="Pfam" id="PF17820">
    <property type="entry name" value="PDZ_6"/>
    <property type="match status" value="1"/>
</dbReference>
<comment type="caution">
    <text evidence="2">The sequence shown here is derived from an EMBL/GenBank/DDBJ whole genome shotgun (WGS) entry which is preliminary data.</text>
</comment>
<gene>
    <name evidence="2" type="ORF">HJG59_014034</name>
</gene>
<dbReference type="InterPro" id="IPR001478">
    <property type="entry name" value="PDZ"/>
</dbReference>
<name>A0A7J8DR39_MOLMO</name>
<dbReference type="Gene3D" id="2.30.42.10">
    <property type="match status" value="1"/>
</dbReference>
<dbReference type="GO" id="GO:1990456">
    <property type="term" value="P:mitochondrion-endoplasmic reticulum membrane tethering"/>
    <property type="evidence" value="ECO:0007669"/>
    <property type="project" value="InterPro"/>
</dbReference>
<evidence type="ECO:0000313" key="2">
    <source>
        <dbReference type="EMBL" id="KAF6425495.1"/>
    </source>
</evidence>
<organism evidence="2 3">
    <name type="scientific">Molossus molossus</name>
    <name type="common">Pallas' mastiff bat</name>
    <name type="synonym">Vespertilio molossus</name>
    <dbReference type="NCBI Taxonomy" id="27622"/>
    <lineage>
        <taxon>Eukaryota</taxon>
        <taxon>Metazoa</taxon>
        <taxon>Chordata</taxon>
        <taxon>Craniata</taxon>
        <taxon>Vertebrata</taxon>
        <taxon>Euteleostomi</taxon>
        <taxon>Mammalia</taxon>
        <taxon>Eutheria</taxon>
        <taxon>Laurasiatheria</taxon>
        <taxon>Chiroptera</taxon>
        <taxon>Yangochiroptera</taxon>
        <taxon>Molossidae</taxon>
        <taxon>Molossus</taxon>
    </lineage>
</organism>
<dbReference type="PANTHER" id="PTHR21519">
    <property type="entry name" value="PDZ DOMAIN-CONTAINING PROTEIN 8"/>
    <property type="match status" value="1"/>
</dbReference>
<dbReference type="InterPro" id="IPR036034">
    <property type="entry name" value="PDZ_sf"/>
</dbReference>
<reference evidence="2 3" key="1">
    <citation type="journal article" date="2020" name="Nature">
        <title>Six reference-quality genomes reveal evolution of bat adaptations.</title>
        <authorList>
            <person name="Jebb D."/>
            <person name="Huang Z."/>
            <person name="Pippel M."/>
            <person name="Hughes G.M."/>
            <person name="Lavrichenko K."/>
            <person name="Devanna P."/>
            <person name="Winkler S."/>
            <person name="Jermiin L.S."/>
            <person name="Skirmuntt E.C."/>
            <person name="Katzourakis A."/>
            <person name="Burkitt-Gray L."/>
            <person name="Ray D.A."/>
            <person name="Sullivan K.A.M."/>
            <person name="Roscito J.G."/>
            <person name="Kirilenko B.M."/>
            <person name="Davalos L.M."/>
            <person name="Corthals A.P."/>
            <person name="Power M.L."/>
            <person name="Jones G."/>
            <person name="Ransome R.D."/>
            <person name="Dechmann D.K.N."/>
            <person name="Locatelli A.G."/>
            <person name="Puechmaille S.J."/>
            <person name="Fedrigo O."/>
            <person name="Jarvis E.D."/>
            <person name="Hiller M."/>
            <person name="Vernes S.C."/>
            <person name="Myers E.W."/>
            <person name="Teeling E.C."/>
        </authorList>
    </citation>
    <scope>NUCLEOTIDE SEQUENCE [LARGE SCALE GENOMIC DNA]</scope>
    <source>
        <strain evidence="2">MMolMol1</strain>
        <tissue evidence="2">Muscle</tissue>
    </source>
</reference>
<accession>A0A7J8DR39</accession>
<dbReference type="PANTHER" id="PTHR21519:SF1">
    <property type="entry name" value="PDZ DOMAIN-CONTAINING PROTEIN 8"/>
    <property type="match status" value="1"/>
</dbReference>
<proteinExistence type="predicted"/>
<dbReference type="CDD" id="cd00136">
    <property type="entry name" value="PDZ_canonical"/>
    <property type="match status" value="1"/>
</dbReference>
<feature type="domain" description="PDZ" evidence="1">
    <location>
        <begin position="23"/>
        <end position="78"/>
    </location>
</feature>
<evidence type="ECO:0000259" key="1">
    <source>
        <dbReference type="PROSITE" id="PS50106"/>
    </source>
</evidence>
<dbReference type="InterPro" id="IPR039275">
    <property type="entry name" value="PDZD8"/>
</dbReference>
<dbReference type="InterPro" id="IPR041489">
    <property type="entry name" value="PDZ_6"/>
</dbReference>
<dbReference type="AlphaFoldDB" id="A0A7J8DR39"/>
<dbReference type="Proteomes" id="UP000550707">
    <property type="component" value="Unassembled WGS sequence"/>
</dbReference>
<dbReference type="GO" id="GO:0051560">
    <property type="term" value="P:mitochondrial calcium ion homeostasis"/>
    <property type="evidence" value="ECO:0007669"/>
    <property type="project" value="InterPro"/>
</dbReference>
<dbReference type="EMBL" id="JACASF010000017">
    <property type="protein sequence ID" value="KAF6425495.1"/>
    <property type="molecule type" value="Genomic_DNA"/>
</dbReference>
<keyword evidence="3" id="KW-1185">Reference proteome</keyword>